<dbReference type="RefSeq" id="XP_067921076.1">
    <property type="nucleotide sequence ID" value="XM_068066948.1"/>
</dbReference>
<dbReference type="GeneID" id="94430159"/>
<evidence type="ECO:0000259" key="7">
    <source>
        <dbReference type="PROSITE" id="PS51194"/>
    </source>
</evidence>
<sequence length="334" mass="37907">MPSSLIQRYLVCEESSKPLYLILLLHYLVFYQRRSRWSACDPRESSLQEESSASHLSRATPEDSHGMPKKKTKKKERNGASDQGQEGTDDEEEESEKEGEEEEKKKSDDYGKSPSSSSLPPEKIRAIIFCRSRDETHRLARLLQLHFGRGSDGVHEQVSPELEESSPHRGVGLAFSSLFYPPSSSSLRRHTSGDKVEEEEERAAASVDKNEMRRSASTGRDREDSLDVSPPGASRETFNDNDANTQEKEEEKKKIERRKFSEKVVLNVREICSTLSQKQRLKTINQFRRGLIEVIVCSDVAARGLDVDGVKLVCHYDAPQHIQSYIHRSGRSAR</sequence>
<dbReference type="InterPro" id="IPR050547">
    <property type="entry name" value="DEAD_box_RNA_helicases"/>
</dbReference>
<keyword evidence="2" id="KW-0547">Nucleotide-binding</keyword>
<name>A0A2C6KSN5_9APIC</name>
<dbReference type="CDD" id="cd18787">
    <property type="entry name" value="SF2_C_DEAD"/>
    <property type="match status" value="1"/>
</dbReference>
<keyword evidence="3" id="KW-0378">Hydrolase</keyword>
<keyword evidence="4 8" id="KW-0347">Helicase</keyword>
<feature type="compositionally biased region" description="Basic and acidic residues" evidence="6">
    <location>
        <begin position="245"/>
        <end position="256"/>
    </location>
</feature>
<organism evidence="8 9">
    <name type="scientific">Cystoisospora suis</name>
    <dbReference type="NCBI Taxonomy" id="483139"/>
    <lineage>
        <taxon>Eukaryota</taxon>
        <taxon>Sar</taxon>
        <taxon>Alveolata</taxon>
        <taxon>Apicomplexa</taxon>
        <taxon>Conoidasida</taxon>
        <taxon>Coccidia</taxon>
        <taxon>Eucoccidiorida</taxon>
        <taxon>Eimeriorina</taxon>
        <taxon>Sarcocystidae</taxon>
        <taxon>Cystoisospora</taxon>
    </lineage>
</organism>
<dbReference type="EC" id="3.6.4.13" evidence="1"/>
<dbReference type="EMBL" id="MIGC01003491">
    <property type="protein sequence ID" value="PHJ19375.1"/>
    <property type="molecule type" value="Genomic_DNA"/>
</dbReference>
<evidence type="ECO:0000256" key="5">
    <source>
        <dbReference type="ARBA" id="ARBA00022840"/>
    </source>
</evidence>
<dbReference type="PANTHER" id="PTHR47963:SF8">
    <property type="entry name" value="ATP-DEPENDENT RNA HELICASE DEAD"/>
    <property type="match status" value="1"/>
</dbReference>
<feature type="compositionally biased region" description="Polar residues" evidence="6">
    <location>
        <begin position="48"/>
        <end position="57"/>
    </location>
</feature>
<dbReference type="GO" id="GO:0003723">
    <property type="term" value="F:RNA binding"/>
    <property type="evidence" value="ECO:0007669"/>
    <property type="project" value="TreeGrafter"/>
</dbReference>
<feature type="region of interest" description="Disordered" evidence="6">
    <location>
        <begin position="179"/>
        <end position="256"/>
    </location>
</feature>
<gene>
    <name evidence="8" type="ORF">CSUI_006796</name>
</gene>
<evidence type="ECO:0000256" key="6">
    <source>
        <dbReference type="SAM" id="MobiDB-lite"/>
    </source>
</evidence>
<dbReference type="InterPro" id="IPR001650">
    <property type="entry name" value="Helicase_C-like"/>
</dbReference>
<keyword evidence="5" id="KW-0067">ATP-binding</keyword>
<dbReference type="PROSITE" id="PS51194">
    <property type="entry name" value="HELICASE_CTER"/>
    <property type="match status" value="1"/>
</dbReference>
<feature type="compositionally biased region" description="Basic and acidic residues" evidence="6">
    <location>
        <begin position="208"/>
        <end position="225"/>
    </location>
</feature>
<feature type="region of interest" description="Disordered" evidence="6">
    <location>
        <begin position="44"/>
        <end position="119"/>
    </location>
</feature>
<feature type="compositionally biased region" description="Acidic residues" evidence="6">
    <location>
        <begin position="87"/>
        <end position="101"/>
    </location>
</feature>
<dbReference type="GO" id="GO:0003724">
    <property type="term" value="F:RNA helicase activity"/>
    <property type="evidence" value="ECO:0007669"/>
    <property type="project" value="UniProtKB-EC"/>
</dbReference>
<dbReference type="InterPro" id="IPR027417">
    <property type="entry name" value="P-loop_NTPase"/>
</dbReference>
<dbReference type="Proteomes" id="UP000221165">
    <property type="component" value="Unassembled WGS sequence"/>
</dbReference>
<evidence type="ECO:0000256" key="3">
    <source>
        <dbReference type="ARBA" id="ARBA00022801"/>
    </source>
</evidence>
<dbReference type="AlphaFoldDB" id="A0A2C6KSN5"/>
<evidence type="ECO:0000256" key="2">
    <source>
        <dbReference type="ARBA" id="ARBA00022741"/>
    </source>
</evidence>
<evidence type="ECO:0000256" key="4">
    <source>
        <dbReference type="ARBA" id="ARBA00022806"/>
    </source>
</evidence>
<evidence type="ECO:0000313" key="9">
    <source>
        <dbReference type="Proteomes" id="UP000221165"/>
    </source>
</evidence>
<dbReference type="Pfam" id="PF00271">
    <property type="entry name" value="Helicase_C"/>
    <property type="match status" value="1"/>
</dbReference>
<evidence type="ECO:0000256" key="1">
    <source>
        <dbReference type="ARBA" id="ARBA00012552"/>
    </source>
</evidence>
<protein>
    <recommendedName>
        <fullName evidence="1">RNA helicase</fullName>
        <ecNumber evidence="1">3.6.4.13</ecNumber>
    </recommendedName>
</protein>
<keyword evidence="9" id="KW-1185">Reference proteome</keyword>
<feature type="domain" description="Helicase C-terminal" evidence="7">
    <location>
        <begin position="221"/>
        <end position="334"/>
    </location>
</feature>
<dbReference type="VEuPathDB" id="ToxoDB:CSUI_006796"/>
<dbReference type="PANTHER" id="PTHR47963">
    <property type="entry name" value="DEAD-BOX ATP-DEPENDENT RNA HELICASE 47, MITOCHONDRIAL"/>
    <property type="match status" value="1"/>
</dbReference>
<comment type="caution">
    <text evidence="8">The sequence shown here is derived from an EMBL/GenBank/DDBJ whole genome shotgun (WGS) entry which is preliminary data.</text>
</comment>
<evidence type="ECO:0000313" key="8">
    <source>
        <dbReference type="EMBL" id="PHJ19375.1"/>
    </source>
</evidence>
<dbReference type="Gene3D" id="3.40.50.300">
    <property type="entry name" value="P-loop containing nucleotide triphosphate hydrolases"/>
    <property type="match status" value="1"/>
</dbReference>
<dbReference type="SMART" id="SM00490">
    <property type="entry name" value="HELICc"/>
    <property type="match status" value="1"/>
</dbReference>
<dbReference type="OrthoDB" id="3370at2759"/>
<accession>A0A2C6KSN5</accession>
<feature type="compositionally biased region" description="Basic and acidic residues" evidence="6">
    <location>
        <begin position="102"/>
        <end position="111"/>
    </location>
</feature>
<feature type="compositionally biased region" description="Basic residues" evidence="6">
    <location>
        <begin position="67"/>
        <end position="76"/>
    </location>
</feature>
<proteinExistence type="predicted"/>
<dbReference type="GO" id="GO:0005524">
    <property type="term" value="F:ATP binding"/>
    <property type="evidence" value="ECO:0007669"/>
    <property type="project" value="UniProtKB-KW"/>
</dbReference>
<dbReference type="SUPFAM" id="SSF52540">
    <property type="entry name" value="P-loop containing nucleoside triphosphate hydrolases"/>
    <property type="match status" value="1"/>
</dbReference>
<reference evidence="8 9" key="1">
    <citation type="journal article" date="2017" name="Int. J. Parasitol.">
        <title>The genome of the protozoan parasite Cystoisospora suis and a reverse vaccinology approach to identify vaccine candidates.</title>
        <authorList>
            <person name="Palmieri N."/>
            <person name="Shrestha A."/>
            <person name="Ruttkowski B."/>
            <person name="Beck T."/>
            <person name="Vogl C."/>
            <person name="Tomley F."/>
            <person name="Blake D.P."/>
            <person name="Joachim A."/>
        </authorList>
    </citation>
    <scope>NUCLEOTIDE SEQUENCE [LARGE SCALE GENOMIC DNA]</scope>
    <source>
        <strain evidence="8 9">Wien I</strain>
    </source>
</reference>
<dbReference type="GO" id="GO:0016787">
    <property type="term" value="F:hydrolase activity"/>
    <property type="evidence" value="ECO:0007669"/>
    <property type="project" value="UniProtKB-KW"/>
</dbReference>